<feature type="signal peptide" evidence="1">
    <location>
        <begin position="1"/>
        <end position="20"/>
    </location>
</feature>
<sequence length="105" mass="11181">MSTIIAAATVVVAAFNAASAYPIYNHYSGYGGAAQSSYHNSGAYDDGATTSVSPYGSTSNSWNNGFSASQNNAATPYGNAGSSSFNQWNNNAWSNNYYGYPRYYY</sequence>
<name>A0ABQ8PUC3_9FUNG</name>
<feature type="chain" id="PRO_5045749915" evidence="1">
    <location>
        <begin position="21"/>
        <end position="105"/>
    </location>
</feature>
<reference evidence="2" key="1">
    <citation type="submission" date="2022-07" db="EMBL/GenBank/DDBJ databases">
        <title>Phylogenomic reconstructions and comparative analyses of Kickxellomycotina fungi.</title>
        <authorList>
            <person name="Reynolds N.K."/>
            <person name="Stajich J.E."/>
            <person name="Barry K."/>
            <person name="Grigoriev I.V."/>
            <person name="Crous P."/>
            <person name="Smith M.E."/>
        </authorList>
    </citation>
    <scope>NUCLEOTIDE SEQUENCE</scope>
    <source>
        <strain evidence="2">BCRC 34882</strain>
    </source>
</reference>
<evidence type="ECO:0000313" key="2">
    <source>
        <dbReference type="EMBL" id="KAJ1994550.1"/>
    </source>
</evidence>
<dbReference type="EMBL" id="JANBQD010000011">
    <property type="protein sequence ID" value="KAJ1994550.1"/>
    <property type="molecule type" value="Genomic_DNA"/>
</dbReference>
<accession>A0ABQ8PUC3</accession>
<organism evidence="2 3">
    <name type="scientific">Coemansia umbellata</name>
    <dbReference type="NCBI Taxonomy" id="1424467"/>
    <lineage>
        <taxon>Eukaryota</taxon>
        <taxon>Fungi</taxon>
        <taxon>Fungi incertae sedis</taxon>
        <taxon>Zoopagomycota</taxon>
        <taxon>Kickxellomycotina</taxon>
        <taxon>Kickxellomycetes</taxon>
        <taxon>Kickxellales</taxon>
        <taxon>Kickxellaceae</taxon>
        <taxon>Coemansia</taxon>
    </lineage>
</organism>
<evidence type="ECO:0000256" key="1">
    <source>
        <dbReference type="SAM" id="SignalP"/>
    </source>
</evidence>
<evidence type="ECO:0000313" key="3">
    <source>
        <dbReference type="Proteomes" id="UP001151295"/>
    </source>
</evidence>
<proteinExistence type="predicted"/>
<keyword evidence="1" id="KW-0732">Signal</keyword>
<keyword evidence="3" id="KW-1185">Reference proteome</keyword>
<gene>
    <name evidence="2" type="ORF">EDC05_001466</name>
</gene>
<dbReference type="Proteomes" id="UP001151295">
    <property type="component" value="Unassembled WGS sequence"/>
</dbReference>
<protein>
    <submittedName>
        <fullName evidence="2">Uncharacterized protein</fullName>
    </submittedName>
</protein>
<comment type="caution">
    <text evidence="2">The sequence shown here is derived from an EMBL/GenBank/DDBJ whole genome shotgun (WGS) entry which is preliminary data.</text>
</comment>